<proteinExistence type="inferred from homology"/>
<evidence type="ECO:0000313" key="10">
    <source>
        <dbReference type="Proteomes" id="UP001652642"/>
    </source>
</evidence>
<reference evidence="11" key="1">
    <citation type="submission" date="2025-08" db="UniProtKB">
        <authorList>
            <consortium name="RefSeq"/>
        </authorList>
    </citation>
    <scope>IDENTIFICATION</scope>
</reference>
<dbReference type="KEGG" id="pvt:110080935"/>
<dbReference type="GeneID" id="110080935"/>
<dbReference type="SMART" id="SM00976">
    <property type="entry name" value="Telo_bind"/>
    <property type="match status" value="1"/>
</dbReference>
<dbReference type="InterPro" id="IPR032042">
    <property type="entry name" value="POT1PC"/>
</dbReference>
<evidence type="ECO:0000256" key="6">
    <source>
        <dbReference type="ARBA" id="ARBA00022895"/>
    </source>
</evidence>
<comment type="similarity">
    <text evidence="3">Belongs to the telombin family.</text>
</comment>
<dbReference type="InterPro" id="IPR028389">
    <property type="entry name" value="POT1"/>
</dbReference>
<evidence type="ECO:0000259" key="9">
    <source>
        <dbReference type="SMART" id="SM00976"/>
    </source>
</evidence>
<evidence type="ECO:0000313" key="11">
    <source>
        <dbReference type="RefSeq" id="XP_020652901.2"/>
    </source>
</evidence>
<dbReference type="GO" id="GO:0010521">
    <property type="term" value="F:telomerase inhibitor activity"/>
    <property type="evidence" value="ECO:0007669"/>
    <property type="project" value="TreeGrafter"/>
</dbReference>
<keyword evidence="10" id="KW-1185">Reference proteome</keyword>
<dbReference type="InterPro" id="IPR011564">
    <property type="entry name" value="Telomer_end-bd_POT1/Cdc13"/>
</dbReference>
<dbReference type="GO" id="GO:0032210">
    <property type="term" value="P:regulation of telomere maintenance via telomerase"/>
    <property type="evidence" value="ECO:0007669"/>
    <property type="project" value="TreeGrafter"/>
</dbReference>
<dbReference type="GO" id="GO:0005654">
    <property type="term" value="C:nucleoplasm"/>
    <property type="evidence" value="ECO:0007669"/>
    <property type="project" value="UniProtKB-ARBA"/>
</dbReference>
<protein>
    <recommendedName>
        <fullName evidence="4">Protection of telomeres protein 1</fullName>
    </recommendedName>
</protein>
<dbReference type="InParanoid" id="A0A6J0TWI3"/>
<dbReference type="Gene3D" id="2.40.50.140">
    <property type="entry name" value="Nucleic acid-binding proteins"/>
    <property type="match status" value="3"/>
</dbReference>
<accession>A0A6J0TWI3</accession>
<dbReference type="RefSeq" id="XP_020652901.2">
    <property type="nucleotide sequence ID" value="XM_020797242.2"/>
</dbReference>
<evidence type="ECO:0000256" key="3">
    <source>
        <dbReference type="ARBA" id="ARBA00008442"/>
    </source>
</evidence>
<evidence type="ECO:0000256" key="4">
    <source>
        <dbReference type="ARBA" id="ARBA00015253"/>
    </source>
</evidence>
<keyword evidence="8" id="KW-0539">Nucleus</keyword>
<dbReference type="CDD" id="cd04498">
    <property type="entry name" value="hPOT1_OB2"/>
    <property type="match status" value="1"/>
</dbReference>
<evidence type="ECO:0000256" key="5">
    <source>
        <dbReference type="ARBA" id="ARBA00022454"/>
    </source>
</evidence>
<dbReference type="InterPro" id="IPR012340">
    <property type="entry name" value="NA-bd_OB-fold"/>
</dbReference>
<dbReference type="CDD" id="cd20374">
    <property type="entry name" value="Pot1C"/>
    <property type="match status" value="1"/>
</dbReference>
<evidence type="ECO:0000256" key="8">
    <source>
        <dbReference type="ARBA" id="ARBA00023242"/>
    </source>
</evidence>
<name>A0A6J0TWI3_9SAUR</name>
<dbReference type="Proteomes" id="UP001652642">
    <property type="component" value="Chromosome 5"/>
</dbReference>
<dbReference type="OrthoDB" id="2186770at2759"/>
<dbReference type="CDD" id="cd04497">
    <property type="entry name" value="hPOT1_OB1_like"/>
    <property type="match status" value="1"/>
</dbReference>
<evidence type="ECO:0000256" key="1">
    <source>
        <dbReference type="ARBA" id="ARBA00004123"/>
    </source>
</evidence>
<dbReference type="CTD" id="25913"/>
<dbReference type="PANTHER" id="PTHR14513">
    <property type="entry name" value="PROTECTION OF TELOMERES 1"/>
    <property type="match status" value="1"/>
</dbReference>
<keyword evidence="5" id="KW-0158">Chromosome</keyword>
<dbReference type="Pfam" id="PF02765">
    <property type="entry name" value="POT1"/>
    <property type="match status" value="1"/>
</dbReference>
<evidence type="ECO:0000256" key="2">
    <source>
        <dbReference type="ARBA" id="ARBA00004574"/>
    </source>
</evidence>
<gene>
    <name evidence="11" type="primary">POT1</name>
</gene>
<dbReference type="Pfam" id="PF16686">
    <property type="entry name" value="POT1PC"/>
    <property type="match status" value="1"/>
</dbReference>
<dbReference type="PANTHER" id="PTHR14513:SF0">
    <property type="entry name" value="PROTECTION OF TELOMERES PROTEIN 1"/>
    <property type="match status" value="1"/>
</dbReference>
<organism evidence="10 11">
    <name type="scientific">Pogona vitticeps</name>
    <name type="common">central bearded dragon</name>
    <dbReference type="NCBI Taxonomy" id="103695"/>
    <lineage>
        <taxon>Eukaryota</taxon>
        <taxon>Metazoa</taxon>
        <taxon>Chordata</taxon>
        <taxon>Craniata</taxon>
        <taxon>Vertebrata</taxon>
        <taxon>Euteleostomi</taxon>
        <taxon>Lepidosauria</taxon>
        <taxon>Squamata</taxon>
        <taxon>Bifurcata</taxon>
        <taxon>Unidentata</taxon>
        <taxon>Episquamata</taxon>
        <taxon>Toxicofera</taxon>
        <taxon>Iguania</taxon>
        <taxon>Acrodonta</taxon>
        <taxon>Agamidae</taxon>
        <taxon>Amphibolurinae</taxon>
        <taxon>Pogona</taxon>
    </lineage>
</organism>
<dbReference type="Pfam" id="PF21375">
    <property type="entry name" value="POT1_C_insert"/>
    <property type="match status" value="1"/>
</dbReference>
<keyword evidence="7" id="KW-0238">DNA-binding</keyword>
<dbReference type="InterPro" id="IPR048953">
    <property type="entry name" value="POT1_C_insert"/>
</dbReference>
<feature type="domain" description="Telomeric single stranded DNA binding POT1/Cdc13" evidence="9">
    <location>
        <begin position="156"/>
        <end position="286"/>
    </location>
</feature>
<dbReference type="GO" id="GO:0016233">
    <property type="term" value="P:telomere capping"/>
    <property type="evidence" value="ECO:0007669"/>
    <property type="project" value="TreeGrafter"/>
</dbReference>
<dbReference type="AlphaFoldDB" id="A0A6J0TWI3"/>
<keyword evidence="6" id="KW-0779">Telomere</keyword>
<dbReference type="FunCoup" id="A0A6J0TWI3">
    <property type="interactions" value="622"/>
</dbReference>
<sequence length="775" mass="87485">MPLEVLRGSPRVLKHSLPSNLQKVDFEHLQLGRDFANTYFQGTVVFSYRLTKLGNGTPFFKIVLQESENSSSEAHTINIFVFGKLAEECAKAIHQGDILVVTGFNLVKSNNKNDKHGWHLELSDEVDSKIYVFTRSPHTTTVSETVAMPVAPKYTYTPLNQLKSGTVVNLYGVVKFFKPPYVSKGTDYCSVVTVVDQSSAKFICTLFNTNRDALPRIYRNGDIVRFHRIKVREFGGEIQGIGGKGFAALTFDGTVGAPVVPRTTSKLFTFTDEDRRIVENLRIWVARNPSNSKPAVKLSDIQPPMFFELTCQLVGKAKVDGSSYLLKVWDGTKCPFPSWKVLVKDDDLEGDRILINQLKNLTVDIVIYDNHVQLAKSLKVGSFIRLYSLHAKMKSPEGKPDITYIQFHLHGGTMYGRGITILPETQTDAMQLKAFLDSVDLTASEYSDESSSPEFENIYTALGTCLERCQQLSVTVLTDHQHLDVTALSTILNSRIPQQFRVRAKLRRYEPVKLHQSVKLHCPKCNLLQEIPGDAEIDLVLREASLSRSNPDLQNASFYESAVWESENEEQRHVTVHFVKHDDLLQEAGDSLILIEGGILKEILKLSKKFKAIIPVRSTEDSLVLLDPSVPFSWQRNMQYFGCKHCSDPKPMSSLSSLAAEEDPSWNSMAIAQALGIVPLQYVFVMKFVLDDGTGTLDVYLMDCDKFFQIPASEVLINNIFQENMERIMSKLCPTGKDLDELPWLECFIKSYYVRDETQEQLCYQIFDTMIAEDV</sequence>
<dbReference type="SUPFAM" id="SSF50249">
    <property type="entry name" value="Nucleic acid-binding proteins"/>
    <property type="match status" value="3"/>
</dbReference>
<comment type="subcellular location">
    <subcellularLocation>
        <location evidence="2">Chromosome</location>
        <location evidence="2">Telomere</location>
    </subcellularLocation>
    <subcellularLocation>
        <location evidence="1">Nucleus</location>
    </subcellularLocation>
</comment>
<dbReference type="GO" id="GO:0098505">
    <property type="term" value="F:G-rich strand telomeric DNA binding"/>
    <property type="evidence" value="ECO:0007669"/>
    <property type="project" value="TreeGrafter"/>
</dbReference>
<dbReference type="GO" id="GO:0000783">
    <property type="term" value="C:nuclear telomere cap complex"/>
    <property type="evidence" value="ECO:0007669"/>
    <property type="project" value="TreeGrafter"/>
</dbReference>
<evidence type="ECO:0000256" key="7">
    <source>
        <dbReference type="ARBA" id="ARBA00023125"/>
    </source>
</evidence>